<sequence>MNKLPLILGMVFFSATVLAESRGYDLELGPSLSYVDYNEYNEYNDVSQSGTVSGFTARYSAYYPFSVSLLDVSYVNSDIDYKGEGKISSVRNEIYDVRGMIGRAFFLNGAYRVTPYLGLGYRRSTMDSRGKTSSTSVAGYKSQQSYVYNPIGIEIQELMSDQSTWAVGGRFEYDGILSARNETRLGAADGYRSVTLSQRNGRGYHISLRFQHFLNENGSGIVIEPFYKYWSVSGNNSRSVSSRVGNHSSNQWGASLLLSF</sequence>
<dbReference type="InterPro" id="IPR020080">
    <property type="entry name" value="OM_adhesin/peptidase_omptin"/>
</dbReference>
<keyword evidence="3" id="KW-1185">Reference proteome</keyword>
<evidence type="ECO:0000313" key="3">
    <source>
        <dbReference type="Proteomes" id="UP001307608"/>
    </source>
</evidence>
<accession>A0ABM8FIQ3</accession>
<evidence type="ECO:0000313" key="2">
    <source>
        <dbReference type="EMBL" id="BDX03942.1"/>
    </source>
</evidence>
<proteinExistence type="predicted"/>
<gene>
    <name evidence="2" type="ORF">MACH16_26900</name>
</gene>
<evidence type="ECO:0008006" key="4">
    <source>
        <dbReference type="Google" id="ProtNLM"/>
    </source>
</evidence>
<dbReference type="EMBL" id="AP027271">
    <property type="protein sequence ID" value="BDX03942.1"/>
    <property type="molecule type" value="Genomic_DNA"/>
</dbReference>
<keyword evidence="1" id="KW-0732">Signal</keyword>
<name>A0ABM8FIQ3_9GAMM</name>
<feature type="signal peptide" evidence="1">
    <location>
        <begin position="1"/>
        <end position="19"/>
    </location>
</feature>
<organism evidence="2 3">
    <name type="scientific">Marinomonas pontica</name>
    <dbReference type="NCBI Taxonomy" id="264739"/>
    <lineage>
        <taxon>Bacteria</taxon>
        <taxon>Pseudomonadati</taxon>
        <taxon>Pseudomonadota</taxon>
        <taxon>Gammaproteobacteria</taxon>
        <taxon>Oceanospirillales</taxon>
        <taxon>Oceanospirillaceae</taxon>
        <taxon>Marinomonas</taxon>
    </lineage>
</organism>
<feature type="chain" id="PRO_5045193182" description="Outer membrane beta-barrel protein" evidence="1">
    <location>
        <begin position="20"/>
        <end position="260"/>
    </location>
</feature>
<protein>
    <recommendedName>
        <fullName evidence="4">Outer membrane beta-barrel protein</fullName>
    </recommendedName>
</protein>
<reference evidence="2 3" key="1">
    <citation type="submission" date="2023-01" db="EMBL/GenBank/DDBJ databases">
        <title>Complete genome sequence of Marinomonas pontica strain 200518_36.</title>
        <authorList>
            <person name="Ueki S."/>
            <person name="Gajardo G."/>
            <person name="Maruyama F."/>
        </authorList>
    </citation>
    <scope>NUCLEOTIDE SEQUENCE [LARGE SCALE GENOMIC DNA]</scope>
    <source>
        <strain evidence="2 3">200518_36</strain>
    </source>
</reference>
<dbReference type="RefSeq" id="WP_338268828.1">
    <property type="nucleotide sequence ID" value="NZ_AP027271.1"/>
</dbReference>
<dbReference type="SUPFAM" id="SSF69917">
    <property type="entry name" value="OMPT-like"/>
    <property type="match status" value="1"/>
</dbReference>
<dbReference type="Proteomes" id="UP001307608">
    <property type="component" value="Chromosome"/>
</dbReference>
<evidence type="ECO:0000256" key="1">
    <source>
        <dbReference type="SAM" id="SignalP"/>
    </source>
</evidence>
<dbReference type="Gene3D" id="2.40.128.100">
    <property type="entry name" value="OPCA outer membrane adhesin/invasin"/>
    <property type="match status" value="1"/>
</dbReference>